<comment type="similarity">
    <text evidence="4">Belongs to the zinc-containing alcohol dehydrogenase family.</text>
</comment>
<dbReference type="PANTHER" id="PTHR43401">
    <property type="entry name" value="L-THREONINE 3-DEHYDROGENASE"/>
    <property type="match status" value="1"/>
</dbReference>
<dbReference type="GO" id="GO:0016491">
    <property type="term" value="F:oxidoreductase activity"/>
    <property type="evidence" value="ECO:0007669"/>
    <property type="project" value="UniProtKB-KW"/>
</dbReference>
<keyword evidence="1 4" id="KW-0479">Metal-binding</keyword>
<dbReference type="GO" id="GO:0008270">
    <property type="term" value="F:zinc ion binding"/>
    <property type="evidence" value="ECO:0007669"/>
    <property type="project" value="InterPro"/>
</dbReference>
<evidence type="ECO:0000313" key="6">
    <source>
        <dbReference type="EMBL" id="CAD0085087.1"/>
    </source>
</evidence>
<dbReference type="InterPro" id="IPR036291">
    <property type="entry name" value="NAD(P)-bd_dom_sf"/>
</dbReference>
<dbReference type="InterPro" id="IPR011032">
    <property type="entry name" value="GroES-like_sf"/>
</dbReference>
<dbReference type="SUPFAM" id="SSF50129">
    <property type="entry name" value="GroES-like"/>
    <property type="match status" value="1"/>
</dbReference>
<reference evidence="6" key="1">
    <citation type="submission" date="2020-06" db="EMBL/GenBank/DDBJ databases">
        <authorList>
            <person name="Onetto C."/>
        </authorList>
    </citation>
    <scope>NUCLEOTIDE SEQUENCE</scope>
</reference>
<dbReference type="Gene3D" id="3.90.180.10">
    <property type="entry name" value="Medium-chain alcohol dehydrogenases, catalytic domain"/>
    <property type="match status" value="1"/>
</dbReference>
<dbReference type="PROSITE" id="PS00059">
    <property type="entry name" value="ADH_ZINC"/>
    <property type="match status" value="1"/>
</dbReference>
<dbReference type="InterPro" id="IPR013154">
    <property type="entry name" value="ADH-like_N"/>
</dbReference>
<evidence type="ECO:0000256" key="2">
    <source>
        <dbReference type="ARBA" id="ARBA00022833"/>
    </source>
</evidence>
<dbReference type="InterPro" id="IPR002328">
    <property type="entry name" value="ADH_Zn_CS"/>
</dbReference>
<evidence type="ECO:0000313" key="7">
    <source>
        <dbReference type="Proteomes" id="UP000714618"/>
    </source>
</evidence>
<comment type="cofactor">
    <cofactor evidence="4">
        <name>Zn(2+)</name>
        <dbReference type="ChEBI" id="CHEBI:29105"/>
    </cofactor>
</comment>
<dbReference type="Pfam" id="PF00107">
    <property type="entry name" value="ADH_zinc_N"/>
    <property type="match status" value="1"/>
</dbReference>
<dbReference type="EMBL" id="CAIJEO010000002">
    <property type="protein sequence ID" value="CAD0085087.1"/>
    <property type="molecule type" value="Genomic_DNA"/>
</dbReference>
<evidence type="ECO:0000256" key="3">
    <source>
        <dbReference type="ARBA" id="ARBA00023002"/>
    </source>
</evidence>
<feature type="domain" description="Enoyl reductase (ER)" evidence="5">
    <location>
        <begin position="11"/>
        <end position="321"/>
    </location>
</feature>
<dbReference type="Proteomes" id="UP000714618">
    <property type="component" value="Unassembled WGS sequence"/>
</dbReference>
<accession>A0A9N8P7X8</accession>
<proteinExistence type="inferred from homology"/>
<name>A0A9N8P7X8_9PEZI</name>
<comment type="caution">
    <text evidence="6">The sequence shown here is derived from an EMBL/GenBank/DDBJ whole genome shotgun (WGS) entry which is preliminary data.</text>
</comment>
<evidence type="ECO:0000256" key="1">
    <source>
        <dbReference type="ARBA" id="ARBA00022723"/>
    </source>
</evidence>
<gene>
    <name evidence="6" type="ORF">AWRI4233_LOCUS28</name>
</gene>
<evidence type="ECO:0000256" key="4">
    <source>
        <dbReference type="RuleBase" id="RU361277"/>
    </source>
</evidence>
<dbReference type="CDD" id="cd08254">
    <property type="entry name" value="hydroxyacyl_CoA_DH"/>
    <property type="match status" value="1"/>
</dbReference>
<sequence>MQAYRYEKSDGIIQKRTIPIPEPGANEVLIAVKAAGLCHSDLHILHGGLENLKPYGVHPPLTLGHEVAGIISKLGPGVTSFKPGDRVSVAQVGYPKEEAAWETSVGLGVDGGLAEYVIARVRQVVHVPANVPLHLAAVATDAVSTAYHAVVAEAEAGPGRNIAIIGLGGLGLNGIVAASLKGANVYGFDIDTNKFEAARKCGAIACHQSLTDVDDDFFDSIIDFAGVGKTTASAIERIRVGGAVVLVGLGVNEATLPTSLLTMKSVHLRGCMGASLQEYREVLRHIEAGEIDPVTEEIGFDGVADGLAKLAAGKISGRLWTNPSAKRRA</sequence>
<evidence type="ECO:0000259" key="5">
    <source>
        <dbReference type="SMART" id="SM00829"/>
    </source>
</evidence>
<dbReference type="SUPFAM" id="SSF51735">
    <property type="entry name" value="NAD(P)-binding Rossmann-fold domains"/>
    <property type="match status" value="1"/>
</dbReference>
<organism evidence="6 7">
    <name type="scientific">Aureobasidium mustum</name>
    <dbReference type="NCBI Taxonomy" id="2773714"/>
    <lineage>
        <taxon>Eukaryota</taxon>
        <taxon>Fungi</taxon>
        <taxon>Dikarya</taxon>
        <taxon>Ascomycota</taxon>
        <taxon>Pezizomycotina</taxon>
        <taxon>Dothideomycetes</taxon>
        <taxon>Dothideomycetidae</taxon>
        <taxon>Dothideales</taxon>
        <taxon>Saccotheciaceae</taxon>
        <taxon>Aureobasidium</taxon>
    </lineage>
</organism>
<dbReference type="InterPro" id="IPR013149">
    <property type="entry name" value="ADH-like_C"/>
</dbReference>
<dbReference type="PANTHER" id="PTHR43401:SF4">
    <property type="entry name" value="D-ARABINOSE 1-DEHYDROGENASE (NADP(+))"/>
    <property type="match status" value="1"/>
</dbReference>
<dbReference type="OrthoDB" id="1879366at2759"/>
<dbReference type="Pfam" id="PF08240">
    <property type="entry name" value="ADH_N"/>
    <property type="match status" value="1"/>
</dbReference>
<protein>
    <recommendedName>
        <fullName evidence="5">Enoyl reductase (ER) domain-containing protein</fullName>
    </recommendedName>
</protein>
<dbReference type="AlphaFoldDB" id="A0A9N8P7X8"/>
<keyword evidence="2 4" id="KW-0862">Zinc</keyword>
<dbReference type="SMART" id="SM00829">
    <property type="entry name" value="PKS_ER"/>
    <property type="match status" value="1"/>
</dbReference>
<dbReference type="InterPro" id="IPR050129">
    <property type="entry name" value="Zn_alcohol_dh"/>
</dbReference>
<keyword evidence="3" id="KW-0560">Oxidoreductase</keyword>
<dbReference type="InterPro" id="IPR020843">
    <property type="entry name" value="ER"/>
</dbReference>
<keyword evidence="7" id="KW-1185">Reference proteome</keyword>
<dbReference type="Gene3D" id="3.40.50.720">
    <property type="entry name" value="NAD(P)-binding Rossmann-like Domain"/>
    <property type="match status" value="1"/>
</dbReference>